<dbReference type="Proteomes" id="UP000663608">
    <property type="component" value="Chromosome"/>
</dbReference>
<gene>
    <name evidence="1" type="ORF">JW886_07650</name>
</gene>
<evidence type="ECO:0000313" key="1">
    <source>
        <dbReference type="EMBL" id="QSE76332.1"/>
    </source>
</evidence>
<sequence length="129" mass="15218">MKFEFKLGKMPTTQQQKGISYKNGKPTFYNRKGTTNRELQHLLSRYKPKKGFSKEQHLILDIVFTYAVKNKKQWGKPKPTRPDLDNLLKNIQDYMTKFGYYADDSQLVVVCARKFYGDENKIEIEITEV</sequence>
<evidence type="ECO:0000313" key="2">
    <source>
        <dbReference type="Proteomes" id="UP000663608"/>
    </source>
</evidence>
<dbReference type="RefSeq" id="WP_205871766.1">
    <property type="nucleotide sequence ID" value="NZ_CP070872.1"/>
</dbReference>
<dbReference type="KEGG" id="lti:JW886_07650"/>
<accession>A0AA45QR05</accession>
<dbReference type="AlphaFoldDB" id="A0AA45QR05"/>
<dbReference type="EMBL" id="CP070872">
    <property type="protein sequence ID" value="QSE76332.1"/>
    <property type="molecule type" value="Genomic_DNA"/>
</dbReference>
<reference evidence="1 2" key="1">
    <citation type="submission" date="2021-02" db="EMBL/GenBank/DDBJ databases">
        <title>Complete genome sequence of Lactococcus lactis strain K_LL004.</title>
        <authorList>
            <person name="Kim H.B."/>
        </authorList>
    </citation>
    <scope>NUCLEOTIDE SEQUENCE [LARGE SCALE GENOMIC DNA]</scope>
    <source>
        <strain evidence="1 2">K_LL004</strain>
    </source>
</reference>
<dbReference type="Pfam" id="PF05866">
    <property type="entry name" value="RusA"/>
    <property type="match status" value="1"/>
</dbReference>
<proteinExistence type="predicted"/>
<keyword evidence="2" id="KW-1185">Reference proteome</keyword>
<protein>
    <submittedName>
        <fullName evidence="1">RusA family crossover junction endodeoxyribonuclease</fullName>
    </submittedName>
</protein>
<dbReference type="GO" id="GO:0006281">
    <property type="term" value="P:DNA repair"/>
    <property type="evidence" value="ECO:0007669"/>
    <property type="project" value="InterPro"/>
</dbReference>
<dbReference type="InterPro" id="IPR008822">
    <property type="entry name" value="Endonuclease_RusA-like"/>
</dbReference>
<name>A0AA45QR05_9LACT</name>
<dbReference type="GO" id="GO:0000287">
    <property type="term" value="F:magnesium ion binding"/>
    <property type="evidence" value="ECO:0007669"/>
    <property type="project" value="InterPro"/>
</dbReference>
<dbReference type="InterPro" id="IPR036614">
    <property type="entry name" value="RusA-like_sf"/>
</dbReference>
<dbReference type="SUPFAM" id="SSF103084">
    <property type="entry name" value="Holliday junction resolvase RusA"/>
    <property type="match status" value="1"/>
</dbReference>
<dbReference type="GO" id="GO:0006310">
    <property type="term" value="P:DNA recombination"/>
    <property type="evidence" value="ECO:0007669"/>
    <property type="project" value="InterPro"/>
</dbReference>
<dbReference type="Gene3D" id="3.30.1330.70">
    <property type="entry name" value="Holliday junction resolvase RusA"/>
    <property type="match status" value="1"/>
</dbReference>
<organism evidence="1 2">
    <name type="scientific">Lactococcus taiwanensis</name>
    <dbReference type="NCBI Taxonomy" id="1151742"/>
    <lineage>
        <taxon>Bacteria</taxon>
        <taxon>Bacillati</taxon>
        <taxon>Bacillota</taxon>
        <taxon>Bacilli</taxon>
        <taxon>Lactobacillales</taxon>
        <taxon>Streptococcaceae</taxon>
        <taxon>Lactococcus</taxon>
    </lineage>
</organism>